<reference evidence="4" key="1">
    <citation type="submission" date="2016-12" db="EMBL/GenBank/DDBJ databases">
        <title>Comparative genomics of four Isosphaeraceae planctomycetes: a common pool of plasmids and glycoside hydrolase genes.</title>
        <authorList>
            <person name="Ivanova A."/>
        </authorList>
    </citation>
    <scope>NUCLEOTIDE SEQUENCE [LARGE SCALE GENOMIC DNA]</scope>
    <source>
        <strain evidence="4">PX4</strain>
    </source>
</reference>
<keyword evidence="4" id="KW-1185">Reference proteome</keyword>
<gene>
    <name evidence="3" type="primary">odhI</name>
    <name evidence="3" type="ORF">BSF38_00731</name>
</gene>
<evidence type="ECO:0000256" key="1">
    <source>
        <dbReference type="SAM" id="MobiDB-lite"/>
    </source>
</evidence>
<dbReference type="CDD" id="cd00060">
    <property type="entry name" value="FHA"/>
    <property type="match status" value="1"/>
</dbReference>
<organism evidence="3 4">
    <name type="scientific">Paludisphaera borealis</name>
    <dbReference type="NCBI Taxonomy" id="1387353"/>
    <lineage>
        <taxon>Bacteria</taxon>
        <taxon>Pseudomonadati</taxon>
        <taxon>Planctomycetota</taxon>
        <taxon>Planctomycetia</taxon>
        <taxon>Isosphaerales</taxon>
        <taxon>Isosphaeraceae</taxon>
        <taxon>Paludisphaera</taxon>
    </lineage>
</organism>
<name>A0A1U7CKA4_9BACT</name>
<dbReference type="InterPro" id="IPR008984">
    <property type="entry name" value="SMAD_FHA_dom_sf"/>
</dbReference>
<dbReference type="RefSeq" id="WP_076343510.1">
    <property type="nucleotide sequence ID" value="NZ_CP019082.1"/>
</dbReference>
<dbReference type="KEGG" id="pbor:BSF38_00731"/>
<dbReference type="PANTHER" id="PTHR23308">
    <property type="entry name" value="NUCLEAR INHIBITOR OF PROTEIN PHOSPHATASE-1"/>
    <property type="match status" value="1"/>
</dbReference>
<feature type="region of interest" description="Disordered" evidence="1">
    <location>
        <begin position="139"/>
        <end position="185"/>
    </location>
</feature>
<evidence type="ECO:0000259" key="2">
    <source>
        <dbReference type="PROSITE" id="PS50006"/>
    </source>
</evidence>
<proteinExistence type="predicted"/>
<dbReference type="OrthoDB" id="249606at2"/>
<dbReference type="Gene3D" id="2.60.200.20">
    <property type="match status" value="1"/>
</dbReference>
<dbReference type="AlphaFoldDB" id="A0A1U7CKA4"/>
<dbReference type="Pfam" id="PF00498">
    <property type="entry name" value="FHA"/>
    <property type="match status" value="1"/>
</dbReference>
<evidence type="ECO:0000313" key="4">
    <source>
        <dbReference type="Proteomes" id="UP000186309"/>
    </source>
</evidence>
<dbReference type="PROSITE" id="PS50006">
    <property type="entry name" value="FHA_DOMAIN"/>
    <property type="match status" value="1"/>
</dbReference>
<feature type="domain" description="FHA" evidence="2">
    <location>
        <begin position="24"/>
        <end position="73"/>
    </location>
</feature>
<dbReference type="Proteomes" id="UP000186309">
    <property type="component" value="Chromosome"/>
</dbReference>
<dbReference type="InterPro" id="IPR050923">
    <property type="entry name" value="Cell_Proc_Reg/RNA_Proc"/>
</dbReference>
<dbReference type="EMBL" id="CP019082">
    <property type="protein sequence ID" value="APW59313.1"/>
    <property type="molecule type" value="Genomic_DNA"/>
</dbReference>
<dbReference type="SUPFAM" id="SSF49879">
    <property type="entry name" value="SMAD/FHA domain"/>
    <property type="match status" value="1"/>
</dbReference>
<dbReference type="SMART" id="SM00240">
    <property type="entry name" value="FHA"/>
    <property type="match status" value="1"/>
</dbReference>
<dbReference type="STRING" id="1387353.BSF38_00731"/>
<accession>A0A1U7CKA4</accession>
<dbReference type="InterPro" id="IPR000253">
    <property type="entry name" value="FHA_dom"/>
</dbReference>
<evidence type="ECO:0000313" key="3">
    <source>
        <dbReference type="EMBL" id="APW59313.1"/>
    </source>
</evidence>
<protein>
    <submittedName>
        <fullName evidence="3">Oxoglutarate dehydrogenase inhibitor</fullName>
    </submittedName>
</protein>
<sequence>MNYTLQVVRGRTEATSLRLIEGVNSIGRHDDCLIRIRSSQVSRRHCELFENEGRLIIRDLGSSNGTFVNGARIGAQQVLSPGDVITVGGVALRIDADAAPAAKNTPAAGDTAEVEALTAVVDDFEVGLDVSETVFDQPADHLDIIPLDDEPAPEPKKKASAKSKAKEEASQPAEPTPPEPPADDAVAQFLMDLKLDDED</sequence>